<proteinExistence type="predicted"/>
<dbReference type="PATRIC" id="fig|66876.3.peg.2367"/>
<evidence type="ECO:0000256" key="2">
    <source>
        <dbReference type="SAM" id="SignalP"/>
    </source>
</evidence>
<keyword evidence="2" id="KW-0732">Signal</keyword>
<evidence type="ECO:0000313" key="3">
    <source>
        <dbReference type="EMBL" id="KPC64677.1"/>
    </source>
</evidence>
<feature type="region of interest" description="Disordered" evidence="1">
    <location>
        <begin position="29"/>
        <end position="59"/>
    </location>
</feature>
<name>A0A0N0XXI1_9ACTN</name>
<gene>
    <name evidence="3" type="ORF">ADL29_10855</name>
</gene>
<dbReference type="EMBL" id="LGKG01000079">
    <property type="protein sequence ID" value="KPC64677.1"/>
    <property type="molecule type" value="Genomic_DNA"/>
</dbReference>
<dbReference type="AlphaFoldDB" id="A0A0N0XXI1"/>
<evidence type="ECO:0000256" key="1">
    <source>
        <dbReference type="SAM" id="MobiDB-lite"/>
    </source>
</evidence>
<dbReference type="Proteomes" id="UP000037982">
    <property type="component" value="Unassembled WGS sequence"/>
</dbReference>
<evidence type="ECO:0008006" key="5">
    <source>
        <dbReference type="Google" id="ProtNLM"/>
    </source>
</evidence>
<sequence>MRYVRTTRTTVSGVLATAVTLGLLAGTATAGTPTMESTKPEKAKEKVKESSLTGSATMDRGKNGDRVTFSFDAHGFAPANLPGGTSRGTFRFSHHSPDGTRGATFEGRIDCLLTGGPVATATGIITRSDHHDGRVIGKRVGFTVYDNGTHDRLGYSWAVDDIPKMNVPQCLSAAPYETVKSGDFTVRHVLPPTPGAERER</sequence>
<keyword evidence="4" id="KW-1185">Reference proteome</keyword>
<accession>A0A0N0XXI1</accession>
<feature type="chain" id="PRO_5005863657" description="Repetin" evidence="2">
    <location>
        <begin position="31"/>
        <end position="200"/>
    </location>
</feature>
<reference evidence="4" key="1">
    <citation type="submission" date="2015-07" db="EMBL/GenBank/DDBJ databases">
        <authorList>
            <person name="Ju K.-S."/>
            <person name="Doroghazi J.R."/>
            <person name="Metcalf W.W."/>
        </authorList>
    </citation>
    <scope>NUCLEOTIDE SEQUENCE [LARGE SCALE GENOMIC DNA]</scope>
    <source>
        <strain evidence="4">NRRL ISP-5002</strain>
    </source>
</reference>
<feature type="signal peptide" evidence="2">
    <location>
        <begin position="1"/>
        <end position="30"/>
    </location>
</feature>
<evidence type="ECO:0000313" key="4">
    <source>
        <dbReference type="Proteomes" id="UP000037982"/>
    </source>
</evidence>
<comment type="caution">
    <text evidence="3">The sequence shown here is derived from an EMBL/GenBank/DDBJ whole genome shotgun (WGS) entry which is preliminary data.</text>
</comment>
<feature type="compositionally biased region" description="Basic and acidic residues" evidence="1">
    <location>
        <begin position="38"/>
        <end position="49"/>
    </location>
</feature>
<organism evidence="3 4">
    <name type="scientific">Streptomyces chattanoogensis</name>
    <dbReference type="NCBI Taxonomy" id="66876"/>
    <lineage>
        <taxon>Bacteria</taxon>
        <taxon>Bacillati</taxon>
        <taxon>Actinomycetota</taxon>
        <taxon>Actinomycetes</taxon>
        <taxon>Kitasatosporales</taxon>
        <taxon>Streptomycetaceae</taxon>
        <taxon>Streptomyces</taxon>
    </lineage>
</organism>
<protein>
    <recommendedName>
        <fullName evidence="5">Repetin</fullName>
    </recommendedName>
</protein>